<keyword evidence="4 9" id="KW-0812">Transmembrane</keyword>
<evidence type="ECO:0000256" key="2">
    <source>
        <dbReference type="ARBA" id="ARBA00006375"/>
    </source>
</evidence>
<evidence type="ECO:0000256" key="7">
    <source>
        <dbReference type="ARBA" id="ARBA00023128"/>
    </source>
</evidence>
<dbReference type="InterPro" id="IPR023395">
    <property type="entry name" value="MCP_dom_sf"/>
</dbReference>
<evidence type="ECO:0000256" key="5">
    <source>
        <dbReference type="ARBA" id="ARBA00022737"/>
    </source>
</evidence>
<keyword evidence="6" id="KW-0999">Mitochondrion inner membrane</keyword>
<dbReference type="PROSITE" id="PS50920">
    <property type="entry name" value="SOLCAR"/>
    <property type="match status" value="3"/>
</dbReference>
<feature type="repeat" description="Solcar" evidence="9">
    <location>
        <begin position="161"/>
        <end position="242"/>
    </location>
</feature>
<evidence type="ECO:0000256" key="8">
    <source>
        <dbReference type="ARBA" id="ARBA00023136"/>
    </source>
</evidence>
<dbReference type="PRINTS" id="PR00926">
    <property type="entry name" value="MITOCARRIER"/>
</dbReference>
<keyword evidence="7" id="KW-0496">Mitochondrion</keyword>
<comment type="caution">
    <text evidence="11">The sequence shown here is derived from an EMBL/GenBank/DDBJ whole genome shotgun (WGS) entry which is preliminary data.</text>
</comment>
<protein>
    <submittedName>
        <fullName evidence="11">Graves disease carrier protein</fullName>
    </submittedName>
</protein>
<dbReference type="Pfam" id="PF00153">
    <property type="entry name" value="Mito_carr"/>
    <property type="match status" value="4"/>
</dbReference>
<evidence type="ECO:0000313" key="12">
    <source>
        <dbReference type="Proteomes" id="UP000735302"/>
    </source>
</evidence>
<evidence type="ECO:0000256" key="4">
    <source>
        <dbReference type="ARBA" id="ARBA00022692"/>
    </source>
</evidence>
<keyword evidence="12" id="KW-1185">Reference proteome</keyword>
<evidence type="ECO:0000256" key="10">
    <source>
        <dbReference type="RuleBase" id="RU000488"/>
    </source>
</evidence>
<dbReference type="PRINTS" id="PR00928">
    <property type="entry name" value="GRAVESDC"/>
</dbReference>
<dbReference type="InterPro" id="IPR018108">
    <property type="entry name" value="MCP_transmembrane"/>
</dbReference>
<dbReference type="PANTHER" id="PTHR24089">
    <property type="entry name" value="SOLUTE CARRIER FAMILY 25"/>
    <property type="match status" value="1"/>
</dbReference>
<dbReference type="InterPro" id="IPR002167">
    <property type="entry name" value="GDC-like"/>
</dbReference>
<dbReference type="GO" id="GO:0055085">
    <property type="term" value="P:transmembrane transport"/>
    <property type="evidence" value="ECO:0007669"/>
    <property type="project" value="InterPro"/>
</dbReference>
<evidence type="ECO:0000256" key="1">
    <source>
        <dbReference type="ARBA" id="ARBA00004448"/>
    </source>
</evidence>
<dbReference type="AlphaFoldDB" id="A0AAV4BII7"/>
<reference evidence="11 12" key="1">
    <citation type="journal article" date="2021" name="Elife">
        <title>Chloroplast acquisition without the gene transfer in kleptoplastic sea slugs, Plakobranchus ocellatus.</title>
        <authorList>
            <person name="Maeda T."/>
            <person name="Takahashi S."/>
            <person name="Yoshida T."/>
            <person name="Shimamura S."/>
            <person name="Takaki Y."/>
            <person name="Nagai Y."/>
            <person name="Toyoda A."/>
            <person name="Suzuki Y."/>
            <person name="Arimoto A."/>
            <person name="Ishii H."/>
            <person name="Satoh N."/>
            <person name="Nishiyama T."/>
            <person name="Hasebe M."/>
            <person name="Maruyama T."/>
            <person name="Minagawa J."/>
            <person name="Obokata J."/>
            <person name="Shigenobu S."/>
        </authorList>
    </citation>
    <scope>NUCLEOTIDE SEQUENCE [LARGE SCALE GENOMIC DNA]</scope>
</reference>
<comment type="subcellular location">
    <subcellularLocation>
        <location evidence="1">Mitochondrion inner membrane</location>
        <topology evidence="1">Multi-pass membrane protein</topology>
    </subcellularLocation>
</comment>
<accession>A0AAV4BII7</accession>
<gene>
    <name evidence="11" type="ORF">PoB_004518900</name>
</gene>
<proteinExistence type="inferred from homology"/>
<evidence type="ECO:0000256" key="9">
    <source>
        <dbReference type="PROSITE-ProRule" id="PRU00282"/>
    </source>
</evidence>
<evidence type="ECO:0000256" key="6">
    <source>
        <dbReference type="ARBA" id="ARBA00022792"/>
    </source>
</evidence>
<feature type="repeat" description="Solcar" evidence="9">
    <location>
        <begin position="267"/>
        <end position="359"/>
    </location>
</feature>
<sequence>MVGQIEGAADSNAVVALKTFISGGIAGCCAKSTVAPLDRVKILLQAHNVHYKDLGVFSATANIIRKEGFTGLYKGNGVQMIRIFPYAAIQFLAYEQMKRTAKQLSYLNHKPYVSKLICGSLAGLTAVMCTYPLDMIRSRLAFQACLSTFGITKSRLERIQKNLTPTGLTAVMCTYPLDMIRSRLAFQVKGETVYTGIRHTYKSIVLLEGGTRGLYQGIVPTVLGMAPYAGISFCSFEMLKSLALENFPDTLGTHQEGSEGLVLILPAKLLCGGLAGAIAQTVSYPLDVVRRKMQLSGMSILTEEGTTVKIPRSWRQVLVNVYQEDGITRGLFRGMSINYLRIMPTVAISFATYESLKQALGLDTSLDR</sequence>
<dbReference type="Gene3D" id="1.50.40.10">
    <property type="entry name" value="Mitochondrial carrier domain"/>
    <property type="match status" value="2"/>
</dbReference>
<dbReference type="EMBL" id="BLXT01004974">
    <property type="protein sequence ID" value="GFO18684.1"/>
    <property type="molecule type" value="Genomic_DNA"/>
</dbReference>
<dbReference type="SUPFAM" id="SSF103506">
    <property type="entry name" value="Mitochondrial carrier"/>
    <property type="match status" value="2"/>
</dbReference>
<comment type="similarity">
    <text evidence="2 10">Belongs to the mitochondrial carrier (TC 2.A.29) family.</text>
</comment>
<keyword evidence="8 9" id="KW-0472">Membrane</keyword>
<keyword evidence="3 10" id="KW-0813">Transport</keyword>
<dbReference type="InterPro" id="IPR002067">
    <property type="entry name" value="MCP"/>
</dbReference>
<dbReference type="GO" id="GO:0005743">
    <property type="term" value="C:mitochondrial inner membrane"/>
    <property type="evidence" value="ECO:0007669"/>
    <property type="project" value="UniProtKB-SubCell"/>
</dbReference>
<name>A0AAV4BII7_9GAST</name>
<organism evidence="11 12">
    <name type="scientific">Plakobranchus ocellatus</name>
    <dbReference type="NCBI Taxonomy" id="259542"/>
    <lineage>
        <taxon>Eukaryota</taxon>
        <taxon>Metazoa</taxon>
        <taxon>Spiralia</taxon>
        <taxon>Lophotrochozoa</taxon>
        <taxon>Mollusca</taxon>
        <taxon>Gastropoda</taxon>
        <taxon>Heterobranchia</taxon>
        <taxon>Euthyneura</taxon>
        <taxon>Panpulmonata</taxon>
        <taxon>Sacoglossa</taxon>
        <taxon>Placobranchoidea</taxon>
        <taxon>Plakobranchidae</taxon>
        <taxon>Plakobranchus</taxon>
    </lineage>
</organism>
<dbReference type="Proteomes" id="UP000735302">
    <property type="component" value="Unassembled WGS sequence"/>
</dbReference>
<evidence type="ECO:0000313" key="11">
    <source>
        <dbReference type="EMBL" id="GFO18684.1"/>
    </source>
</evidence>
<evidence type="ECO:0000256" key="3">
    <source>
        <dbReference type="ARBA" id="ARBA00022448"/>
    </source>
</evidence>
<feature type="repeat" description="Solcar" evidence="9">
    <location>
        <begin position="14"/>
        <end position="100"/>
    </location>
</feature>
<keyword evidence="5" id="KW-0677">Repeat</keyword>